<dbReference type="RefSeq" id="WP_206662686.1">
    <property type="nucleotide sequence ID" value="NZ_RDSM01000001.1"/>
</dbReference>
<evidence type="ECO:0008006" key="3">
    <source>
        <dbReference type="Google" id="ProtNLM"/>
    </source>
</evidence>
<accession>A0A4Q0T467</accession>
<sequence length="392" mass="44115">MAGLFESFYMGGFECATHKRRDRKQIDVIATTRHDVEAAKDYRLLRDAGVRTVRDGLRWHMIEQGPGVYDWSSFLPMLEASQSAGVQVIWDLCHWGVPADIDIFSDGFVERFAAYAGAAARVIRERSDAVPFYCAVNEISFWAWVGGDVETFHPHRTGHGDELKRQLVRASLAGMRAVKAVDPRARFVQAEPIINIVADRDDPIAIPDAARHTASQFEAWDMIRGDRAEELGGSQEMLDIIGVNFYWNNQWVHGGEKATLGNPYHKPLHVMLRELWERYGRPILITETGAEAGAGAGWLGYVSAEVRQAMRDGVPMEGICLYPVMDYPGWDDERHCHCGLIAIDDDWRERTLREDLAEEIAVQEAGMRAAAMHAELRAPVAQDRIGELQPTR</sequence>
<keyword evidence="2" id="KW-1185">Reference proteome</keyword>
<dbReference type="Gene3D" id="3.20.20.80">
    <property type="entry name" value="Glycosidases"/>
    <property type="match status" value="1"/>
</dbReference>
<reference evidence="1 2" key="1">
    <citation type="submission" date="2018-11" db="EMBL/GenBank/DDBJ databases">
        <authorList>
            <person name="Mardanov A.V."/>
            <person name="Ravin N.V."/>
            <person name="Dedysh S.N."/>
        </authorList>
    </citation>
    <scope>NUCLEOTIDE SEQUENCE [LARGE SCALE GENOMIC DNA]</scope>
    <source>
        <strain evidence="1 2">AF10</strain>
    </source>
</reference>
<evidence type="ECO:0000313" key="1">
    <source>
        <dbReference type="EMBL" id="RXH56779.1"/>
    </source>
</evidence>
<dbReference type="EMBL" id="RDSM01000001">
    <property type="protein sequence ID" value="RXH56779.1"/>
    <property type="molecule type" value="Genomic_DNA"/>
</dbReference>
<dbReference type="InterPro" id="IPR017853">
    <property type="entry name" value="GH"/>
</dbReference>
<organism evidence="1 2">
    <name type="scientific">Granulicella sibirica</name>
    <dbReference type="NCBI Taxonomy" id="2479048"/>
    <lineage>
        <taxon>Bacteria</taxon>
        <taxon>Pseudomonadati</taxon>
        <taxon>Acidobacteriota</taxon>
        <taxon>Terriglobia</taxon>
        <taxon>Terriglobales</taxon>
        <taxon>Acidobacteriaceae</taxon>
        <taxon>Granulicella</taxon>
    </lineage>
</organism>
<gene>
    <name evidence="1" type="ORF">GRAN_0089</name>
</gene>
<dbReference type="AlphaFoldDB" id="A0A4Q0T467"/>
<name>A0A4Q0T467_9BACT</name>
<reference evidence="2" key="2">
    <citation type="submission" date="2019-02" db="EMBL/GenBank/DDBJ databases">
        <title>Granulicella sibirica sp. nov., a psychrotolerant acidobacterium isolated from an organic soil layer in forested tundra, West Siberia.</title>
        <authorList>
            <person name="Oshkin I.Y."/>
            <person name="Kulichevskaya I.S."/>
            <person name="Rijpstra W.I.C."/>
            <person name="Sinninghe Damste J.S."/>
            <person name="Rakitin A.L."/>
            <person name="Ravin N.V."/>
            <person name="Dedysh S.N."/>
        </authorList>
    </citation>
    <scope>NUCLEOTIDE SEQUENCE [LARGE SCALE GENOMIC DNA]</scope>
    <source>
        <strain evidence="2">AF10</strain>
    </source>
</reference>
<proteinExistence type="predicted"/>
<comment type="caution">
    <text evidence="1">The sequence shown here is derived from an EMBL/GenBank/DDBJ whole genome shotgun (WGS) entry which is preliminary data.</text>
</comment>
<dbReference type="Proteomes" id="UP000289437">
    <property type="component" value="Unassembled WGS sequence"/>
</dbReference>
<dbReference type="SUPFAM" id="SSF51445">
    <property type="entry name" value="(Trans)glycosidases"/>
    <property type="match status" value="1"/>
</dbReference>
<evidence type="ECO:0000313" key="2">
    <source>
        <dbReference type="Proteomes" id="UP000289437"/>
    </source>
</evidence>
<protein>
    <recommendedName>
        <fullName evidence="3">Beta-glucosidase</fullName>
    </recommendedName>
</protein>